<name>A0A8W8LRZ8_MAGGI</name>
<dbReference type="AlphaFoldDB" id="A0A8W8LRZ8"/>
<organism evidence="1 2">
    <name type="scientific">Magallana gigas</name>
    <name type="common">Pacific oyster</name>
    <name type="synonym">Crassostrea gigas</name>
    <dbReference type="NCBI Taxonomy" id="29159"/>
    <lineage>
        <taxon>Eukaryota</taxon>
        <taxon>Metazoa</taxon>
        <taxon>Spiralia</taxon>
        <taxon>Lophotrochozoa</taxon>
        <taxon>Mollusca</taxon>
        <taxon>Bivalvia</taxon>
        <taxon>Autobranchia</taxon>
        <taxon>Pteriomorphia</taxon>
        <taxon>Ostreida</taxon>
        <taxon>Ostreoidea</taxon>
        <taxon>Ostreidae</taxon>
        <taxon>Magallana</taxon>
    </lineage>
</organism>
<dbReference type="Proteomes" id="UP000005408">
    <property type="component" value="Unassembled WGS sequence"/>
</dbReference>
<reference evidence="1" key="1">
    <citation type="submission" date="2022-08" db="UniProtKB">
        <authorList>
            <consortium name="EnsemblMetazoa"/>
        </authorList>
    </citation>
    <scope>IDENTIFICATION</scope>
    <source>
        <strain evidence="1">05x7-T-G4-1.051#20</strain>
    </source>
</reference>
<accession>A0A8W8LRZ8</accession>
<protein>
    <submittedName>
        <fullName evidence="1">Uncharacterized protein</fullName>
    </submittedName>
</protein>
<proteinExistence type="predicted"/>
<evidence type="ECO:0000313" key="2">
    <source>
        <dbReference type="Proteomes" id="UP000005408"/>
    </source>
</evidence>
<dbReference type="EnsemblMetazoa" id="G29447.2">
    <property type="protein sequence ID" value="G29447.2:cds"/>
    <property type="gene ID" value="G29447"/>
</dbReference>
<sequence>MSFNSPLRDEELISKKVFERMVDIVGTSHIVANRREIMSMTEVLNRSTIKYDVPFRTATSGSMGEGFRFEESDMDVMEYPDGFQVIWDHSQNQHKSFSEGEIYVFDGSHSPPGYGLLQILSPEELNSPPSNRDGISALVVRMTYVSMLQHVAFQLLSLKKEDYSRANNFDELSCLAIMQTTKLGSVSDLIFSAMIPRYRVQFRYSCMPRKIVA</sequence>
<evidence type="ECO:0000313" key="1">
    <source>
        <dbReference type="EnsemblMetazoa" id="G29447.2:cds"/>
    </source>
</evidence>
<keyword evidence="2" id="KW-1185">Reference proteome</keyword>